<dbReference type="OrthoDB" id="5401381at2"/>
<dbReference type="KEGG" id="gtl:EP073_05940"/>
<dbReference type="EMBL" id="CP035108">
    <property type="protein sequence ID" value="QAR32964.1"/>
    <property type="molecule type" value="Genomic_DNA"/>
</dbReference>
<evidence type="ECO:0000313" key="3">
    <source>
        <dbReference type="Proteomes" id="UP000287502"/>
    </source>
</evidence>
<dbReference type="Proteomes" id="UP000287502">
    <property type="component" value="Chromosome"/>
</dbReference>
<reference evidence="2 3" key="1">
    <citation type="submission" date="2019-01" db="EMBL/GenBank/DDBJ databases">
        <title>Geovibrio thiophilus DSM 11263, complete genome.</title>
        <authorList>
            <person name="Spring S."/>
            <person name="Bunk B."/>
            <person name="Sproer C."/>
        </authorList>
    </citation>
    <scope>NUCLEOTIDE SEQUENCE [LARGE SCALE GENOMIC DNA]</scope>
    <source>
        <strain evidence="2 3">DSM 11263</strain>
    </source>
</reference>
<dbReference type="RefSeq" id="WP_128466250.1">
    <property type="nucleotide sequence ID" value="NZ_CP035108.1"/>
</dbReference>
<evidence type="ECO:0000256" key="1">
    <source>
        <dbReference type="SAM" id="SignalP"/>
    </source>
</evidence>
<feature type="chain" id="PRO_5018615595" evidence="1">
    <location>
        <begin position="22"/>
        <end position="489"/>
    </location>
</feature>
<proteinExistence type="predicted"/>
<dbReference type="AlphaFoldDB" id="A0A3R5XWM1"/>
<dbReference type="PROSITE" id="PS51257">
    <property type="entry name" value="PROKAR_LIPOPROTEIN"/>
    <property type="match status" value="1"/>
</dbReference>
<organism evidence="2 3">
    <name type="scientific">Geovibrio thiophilus</name>
    <dbReference type="NCBI Taxonomy" id="139438"/>
    <lineage>
        <taxon>Bacteria</taxon>
        <taxon>Pseudomonadati</taxon>
        <taxon>Deferribacterota</taxon>
        <taxon>Deferribacteres</taxon>
        <taxon>Deferribacterales</taxon>
        <taxon>Geovibrionaceae</taxon>
        <taxon>Geovibrio</taxon>
    </lineage>
</organism>
<keyword evidence="1" id="KW-0732">Signal</keyword>
<keyword evidence="3" id="KW-1185">Reference proteome</keyword>
<evidence type="ECO:0000313" key="2">
    <source>
        <dbReference type="EMBL" id="QAR32964.1"/>
    </source>
</evidence>
<accession>A0A3R5XWM1</accession>
<gene>
    <name evidence="2" type="ORF">EP073_05940</name>
</gene>
<sequence length="489" mass="53350">MKFRKLLSLAAVLLASLTVSACGGADGTAGNGNTDVSVSLRGISAPLTDETGEIGLGYKISRIFLDVYAQGDHNPNVRINILNRIKNGDSEVIIDGLEAGREYVFSVSAYGVRDLMLCSGSDTATITANQDTEINLTCKFDNETTLRASLYEIADFFINDNDRTPEKIEAFIADNATFGIENGLDRAAFIQDALDDDGEFIPAPLEDVEIADIQPAAYGKILKIKIKYEDGSYEFHTLRVVKQNGVWKYAGNGFLYELDIAPRTLTAYYPDNHTETYSGIYADVYDMTGNISYITVTGPKLPAAGTKMIRSTYGGDNFIFQAADNGTAGSGMRLFDKAVYPIDDDNITGIADNAAYTFKAYDSNGTLLETRTLNLPVRPFTSTEVTEGHFLKPITAISGIVTDYKTTDFTATLSKPAAEHPVFMRATFEAGDNYAMHNFFEKALPVNTSLHSLTFSTSSVSFTPFSGSFTAKAVFENGRETLYVRSMTH</sequence>
<protein>
    <submittedName>
        <fullName evidence="2">Nuclear transport factor 2 family protein</fullName>
    </submittedName>
</protein>
<feature type="signal peptide" evidence="1">
    <location>
        <begin position="1"/>
        <end position="21"/>
    </location>
</feature>
<name>A0A3R5XWM1_9BACT</name>